<dbReference type="CDD" id="cd07197">
    <property type="entry name" value="nitrilase"/>
    <property type="match status" value="1"/>
</dbReference>
<feature type="domain" description="CN hydrolase" evidence="1">
    <location>
        <begin position="1"/>
        <end position="234"/>
    </location>
</feature>
<dbReference type="PROSITE" id="PS50263">
    <property type="entry name" value="CN_HYDROLASE"/>
    <property type="match status" value="1"/>
</dbReference>
<dbReference type="InterPro" id="IPR003010">
    <property type="entry name" value="C-N_Hydrolase"/>
</dbReference>
<dbReference type="Pfam" id="PF00795">
    <property type="entry name" value="CN_hydrolase"/>
    <property type="match status" value="1"/>
</dbReference>
<dbReference type="SUPFAM" id="SSF56317">
    <property type="entry name" value="Carbon-nitrogen hydrolase"/>
    <property type="match status" value="1"/>
</dbReference>
<organism evidence="2 3">
    <name type="scientific">Microbispora siamensis</name>
    <dbReference type="NCBI Taxonomy" id="564413"/>
    <lineage>
        <taxon>Bacteria</taxon>
        <taxon>Bacillati</taxon>
        <taxon>Actinomycetota</taxon>
        <taxon>Actinomycetes</taxon>
        <taxon>Streptosporangiales</taxon>
        <taxon>Streptosporangiaceae</taxon>
        <taxon>Microbispora</taxon>
    </lineage>
</organism>
<dbReference type="Gene3D" id="3.60.110.10">
    <property type="entry name" value="Carbon-nitrogen hydrolase"/>
    <property type="match status" value="1"/>
</dbReference>
<dbReference type="RefSeq" id="WP_204051244.1">
    <property type="nucleotide sequence ID" value="NZ_BOOF01000037.1"/>
</dbReference>
<dbReference type="Proteomes" id="UP000660454">
    <property type="component" value="Unassembled WGS sequence"/>
</dbReference>
<dbReference type="InterPro" id="IPR036526">
    <property type="entry name" value="C-N_Hydrolase_sf"/>
</dbReference>
<dbReference type="EMBL" id="BOOF01000037">
    <property type="protein sequence ID" value="GIH65124.1"/>
    <property type="molecule type" value="Genomic_DNA"/>
</dbReference>
<comment type="caution">
    <text evidence="2">The sequence shown here is derived from an EMBL/GenBank/DDBJ whole genome shotgun (WGS) entry which is preliminary data.</text>
</comment>
<sequence length="260" mass="28187">MRVVVTQPAEWHSDGDRNFDAVLRDAERSRIRFGPDDVVVLPELAGAELGDRRYRRRVEGLARSLGSWVVGGSHHCASGSGTVNRGVVADPGGSVVADYEKLNPYGDERAAGVLGGSRPRAVEVGGRRLLVLLCADFWYFDSLAAESGPDLVIVPAFSVTQRPSPAIARSLWRHMAVSRAYELTAFVAISDWAHPSAYRGRTGCGVAGFADPNPATSRGLFRGLGNRRLAAFEPDFAALTDLRDNRRDRNFAAVRSRPVA</sequence>
<keyword evidence="3" id="KW-1185">Reference proteome</keyword>
<proteinExistence type="predicted"/>
<name>A0ABQ4GUL3_9ACTN</name>
<evidence type="ECO:0000259" key="1">
    <source>
        <dbReference type="PROSITE" id="PS50263"/>
    </source>
</evidence>
<evidence type="ECO:0000313" key="3">
    <source>
        <dbReference type="Proteomes" id="UP000660454"/>
    </source>
</evidence>
<protein>
    <recommendedName>
        <fullName evidence="1">CN hydrolase domain-containing protein</fullName>
    </recommendedName>
</protein>
<accession>A0ABQ4GUL3</accession>
<reference evidence="2 3" key="1">
    <citation type="submission" date="2021-01" db="EMBL/GenBank/DDBJ databases">
        <title>Whole genome shotgun sequence of Microbispora siamensis NBRC 104113.</title>
        <authorList>
            <person name="Komaki H."/>
            <person name="Tamura T."/>
        </authorList>
    </citation>
    <scope>NUCLEOTIDE SEQUENCE [LARGE SCALE GENOMIC DNA]</scope>
    <source>
        <strain evidence="2 3">NBRC 104113</strain>
    </source>
</reference>
<evidence type="ECO:0000313" key="2">
    <source>
        <dbReference type="EMBL" id="GIH65124.1"/>
    </source>
</evidence>
<gene>
    <name evidence="2" type="ORF">Msi02_59410</name>
</gene>